<comment type="caution">
    <text evidence="2">The sequence shown here is derived from an EMBL/GenBank/DDBJ whole genome shotgun (WGS) entry which is preliminary data.</text>
</comment>
<dbReference type="Gene3D" id="3.90.1150.10">
    <property type="entry name" value="Aspartate Aminotransferase, domain 1"/>
    <property type="match status" value="1"/>
</dbReference>
<dbReference type="PANTHER" id="PTHR14237:SF19">
    <property type="entry name" value="MITOCHONDRIAL AMIDOXIME REDUCING COMPONENT 1"/>
    <property type="match status" value="1"/>
</dbReference>
<keyword evidence="2" id="KW-0808">Transferase</keyword>
<keyword evidence="2" id="KW-0032">Aminotransferase</keyword>
<gene>
    <name evidence="2" type="ORF">RM779_24960</name>
</gene>
<dbReference type="RefSeq" id="WP_311619995.1">
    <property type="nucleotide sequence ID" value="NZ_JAVREV010000015.1"/>
</dbReference>
<dbReference type="EMBL" id="JAVREV010000015">
    <property type="protein sequence ID" value="MDT0445822.1"/>
    <property type="molecule type" value="Genomic_DNA"/>
</dbReference>
<feature type="domain" description="Aminotransferase class V" evidence="1">
    <location>
        <begin position="27"/>
        <end position="442"/>
    </location>
</feature>
<reference evidence="3" key="1">
    <citation type="submission" date="2023-07" db="EMBL/GenBank/DDBJ databases">
        <title>30 novel species of actinomycetes from the DSMZ collection.</title>
        <authorList>
            <person name="Nouioui I."/>
        </authorList>
    </citation>
    <scope>NUCLEOTIDE SEQUENCE [LARGE SCALE GENOMIC DNA]</scope>
    <source>
        <strain evidence="3">DSM 41886</strain>
    </source>
</reference>
<dbReference type="InterPro" id="IPR015422">
    <property type="entry name" value="PyrdxlP-dep_Trfase_small"/>
</dbReference>
<dbReference type="Proteomes" id="UP001183615">
    <property type="component" value="Unassembled WGS sequence"/>
</dbReference>
<accession>A0ABU2SA80</accession>
<dbReference type="InterPro" id="IPR015421">
    <property type="entry name" value="PyrdxlP-dep_Trfase_major"/>
</dbReference>
<dbReference type="Gene3D" id="3.40.640.10">
    <property type="entry name" value="Type I PLP-dependent aspartate aminotransferase-like (Major domain)"/>
    <property type="match status" value="1"/>
</dbReference>
<name>A0ABU2SA80_9ACTN</name>
<evidence type="ECO:0000259" key="1">
    <source>
        <dbReference type="Pfam" id="PF00266"/>
    </source>
</evidence>
<dbReference type="PANTHER" id="PTHR14237">
    <property type="entry name" value="MOLYBDOPTERIN COFACTOR SULFURASE MOSC"/>
    <property type="match status" value="1"/>
</dbReference>
<dbReference type="Pfam" id="PF00266">
    <property type="entry name" value="Aminotran_5"/>
    <property type="match status" value="1"/>
</dbReference>
<dbReference type="InterPro" id="IPR000192">
    <property type="entry name" value="Aminotrans_V_dom"/>
</dbReference>
<keyword evidence="3" id="KW-1185">Reference proteome</keyword>
<protein>
    <submittedName>
        <fullName evidence="2">Aminotransferase class V-fold PLP-dependent enzyme</fullName>
    </submittedName>
</protein>
<sequence length="464" mass="47638">MTGTVRCPVDALRAEEFPYVEASGRAYLDHTGAALPPVSLVRGHAERVTGGVFGNPHAASPASRASTAQAAAARAAVLSFCGASADDYTVVFTANATAAIRLVAEAFFTADAPGPLALLADNHNSVLGMRRYAARAGVPVGVVPLADDLTAGWDAVAACLDACETARGPGLFAYPAQSNASGVRHPLAWVRAAQGRGWRVLLDAAAHAPTGPLDLSAVPADFVCLSWYKITGYPPGVGCLVARHDALRELRRPWFSGGTVLASASEADWHLSAPAPERFEDGTLPFLLLPDVTAAVAWYAAVGRAAFARHAAALTRRLLDGLGALRHPGGAPMVRLLGPVSAAERGPTVAFHLLRRDGSPLDERLCLAAASAAGVDVRSGCFCNPGVAEVANGMTREIVRAALSGGGPADLDGYLRRLRVPAQGAVRASVGAATHAADVDRLLAVCAEVAARPGPGSAGPRTGC</sequence>
<dbReference type="GO" id="GO:0008483">
    <property type="term" value="F:transaminase activity"/>
    <property type="evidence" value="ECO:0007669"/>
    <property type="project" value="UniProtKB-KW"/>
</dbReference>
<dbReference type="InterPro" id="IPR015424">
    <property type="entry name" value="PyrdxlP-dep_Trfase"/>
</dbReference>
<evidence type="ECO:0000313" key="2">
    <source>
        <dbReference type="EMBL" id="MDT0445822.1"/>
    </source>
</evidence>
<evidence type="ECO:0000313" key="3">
    <source>
        <dbReference type="Proteomes" id="UP001183615"/>
    </source>
</evidence>
<organism evidence="2 3">
    <name type="scientific">Streptomyces johnsoniae</name>
    <dbReference type="NCBI Taxonomy" id="3075532"/>
    <lineage>
        <taxon>Bacteria</taxon>
        <taxon>Bacillati</taxon>
        <taxon>Actinomycetota</taxon>
        <taxon>Actinomycetes</taxon>
        <taxon>Kitasatosporales</taxon>
        <taxon>Streptomycetaceae</taxon>
        <taxon>Streptomyces</taxon>
    </lineage>
</organism>
<dbReference type="SUPFAM" id="SSF53383">
    <property type="entry name" value="PLP-dependent transferases"/>
    <property type="match status" value="1"/>
</dbReference>
<proteinExistence type="predicted"/>